<keyword evidence="3" id="KW-1185">Reference proteome</keyword>
<evidence type="ECO:0000313" key="2">
    <source>
        <dbReference type="EMBL" id="GMR42247.1"/>
    </source>
</evidence>
<sequence length="393" mass="44356">MEVFEPFDLVFIIASRSFVLILFQYHPIEMKEGEDEGGTLALQMSEDLSNKNWADIMQEEQFMAASLNDSPEREPSPLPGPPYFIQVSCTRATDEEIFYLFGGESTIKWMKIVDGKGKVEVHDEKAMRKVLALHGDKINEETLTVKIAESRPSNDVRMGGISGSAQRPHDDPYHRASHRQESGEYGRGGFHGGGHHDRGYHHHGGFGGRGGHMDGSGRGRGGGYRGGRSYGNDGYHQRGGYRGYGGDMGSRYQNEGHGGVGRRDYNIGHQRDHREYQAAPINRYRTESSSSYATVERASSRFSCDAPLSPPQDVAEVPQRKPSAKSIFGDAKPVDTSKKLCEVEQKLAAEKERKEKERKEKEAEERKRMEEEKREKEDEKTRKEEERRVAEEK</sequence>
<feature type="compositionally biased region" description="Basic and acidic residues" evidence="1">
    <location>
        <begin position="332"/>
        <end position="393"/>
    </location>
</feature>
<feature type="region of interest" description="Disordered" evidence="1">
    <location>
        <begin position="153"/>
        <end position="269"/>
    </location>
</feature>
<dbReference type="Proteomes" id="UP001328107">
    <property type="component" value="Unassembled WGS sequence"/>
</dbReference>
<accession>A0AAN4ZJ28</accession>
<organism evidence="2 3">
    <name type="scientific">Pristionchus mayeri</name>
    <dbReference type="NCBI Taxonomy" id="1317129"/>
    <lineage>
        <taxon>Eukaryota</taxon>
        <taxon>Metazoa</taxon>
        <taxon>Ecdysozoa</taxon>
        <taxon>Nematoda</taxon>
        <taxon>Chromadorea</taxon>
        <taxon>Rhabditida</taxon>
        <taxon>Rhabditina</taxon>
        <taxon>Diplogasteromorpha</taxon>
        <taxon>Diplogasteroidea</taxon>
        <taxon>Neodiplogasteridae</taxon>
        <taxon>Pristionchus</taxon>
    </lineage>
</organism>
<evidence type="ECO:0000256" key="1">
    <source>
        <dbReference type="SAM" id="MobiDB-lite"/>
    </source>
</evidence>
<evidence type="ECO:0008006" key="4">
    <source>
        <dbReference type="Google" id="ProtNLM"/>
    </source>
</evidence>
<feature type="compositionally biased region" description="Basic and acidic residues" evidence="1">
    <location>
        <begin position="167"/>
        <end position="184"/>
    </location>
</feature>
<evidence type="ECO:0000313" key="3">
    <source>
        <dbReference type="Proteomes" id="UP001328107"/>
    </source>
</evidence>
<protein>
    <recommendedName>
        <fullName evidence="4">RNA binding protein</fullName>
    </recommendedName>
</protein>
<name>A0AAN4ZJ28_9BILA</name>
<gene>
    <name evidence="2" type="ORF">PMAYCL1PPCAC_12442</name>
</gene>
<dbReference type="EMBL" id="BTRK01000003">
    <property type="protein sequence ID" value="GMR42247.1"/>
    <property type="molecule type" value="Genomic_DNA"/>
</dbReference>
<proteinExistence type="predicted"/>
<dbReference type="AlphaFoldDB" id="A0AAN4ZJ28"/>
<feature type="compositionally biased region" description="Gly residues" evidence="1">
    <location>
        <begin position="218"/>
        <end position="229"/>
    </location>
</feature>
<feature type="non-terminal residue" evidence="2">
    <location>
        <position position="393"/>
    </location>
</feature>
<reference evidence="3" key="1">
    <citation type="submission" date="2022-10" db="EMBL/GenBank/DDBJ databases">
        <title>Genome assembly of Pristionchus species.</title>
        <authorList>
            <person name="Yoshida K."/>
            <person name="Sommer R.J."/>
        </authorList>
    </citation>
    <scope>NUCLEOTIDE SEQUENCE [LARGE SCALE GENOMIC DNA]</scope>
    <source>
        <strain evidence="3">RS5460</strain>
    </source>
</reference>
<feature type="region of interest" description="Disordered" evidence="1">
    <location>
        <begin position="301"/>
        <end position="393"/>
    </location>
</feature>
<comment type="caution">
    <text evidence="2">The sequence shown here is derived from an EMBL/GenBank/DDBJ whole genome shotgun (WGS) entry which is preliminary data.</text>
</comment>